<name>I2NUU4_NEISI</name>
<dbReference type="Proteomes" id="UP000004473">
    <property type="component" value="Unassembled WGS sequence"/>
</dbReference>
<dbReference type="PATRIC" id="fig|1095748.3.peg.788"/>
<dbReference type="EMBL" id="AJMT01000059">
    <property type="protein sequence ID" value="EIG29605.1"/>
    <property type="molecule type" value="Genomic_DNA"/>
</dbReference>
<protein>
    <submittedName>
        <fullName evidence="1">Uncharacterized protein</fullName>
    </submittedName>
</protein>
<evidence type="ECO:0000313" key="2">
    <source>
        <dbReference type="Proteomes" id="UP000004473"/>
    </source>
</evidence>
<reference evidence="1 2" key="1">
    <citation type="submission" date="2012-04" db="EMBL/GenBank/DDBJ databases">
        <authorList>
            <person name="Harkins D.M."/>
            <person name="Madupu R."/>
            <person name="Durkin A.S."/>
            <person name="Torralba M."/>
            <person name="Methe B."/>
            <person name="Sutton G.G."/>
            <person name="Nelson K.E."/>
        </authorList>
    </citation>
    <scope>NUCLEOTIDE SEQUENCE [LARGE SCALE GENOMIC DNA]</scope>
    <source>
        <strain evidence="1 2">VK64</strain>
    </source>
</reference>
<gene>
    <name evidence="1" type="ORF">HMPREF1051_1869</name>
</gene>
<organism evidence="1 2">
    <name type="scientific">Neisseria sicca VK64</name>
    <dbReference type="NCBI Taxonomy" id="1095748"/>
    <lineage>
        <taxon>Bacteria</taxon>
        <taxon>Pseudomonadati</taxon>
        <taxon>Pseudomonadota</taxon>
        <taxon>Betaproteobacteria</taxon>
        <taxon>Neisseriales</taxon>
        <taxon>Neisseriaceae</taxon>
        <taxon>Neisseria</taxon>
    </lineage>
</organism>
<evidence type="ECO:0000313" key="1">
    <source>
        <dbReference type="EMBL" id="EIG29605.1"/>
    </source>
</evidence>
<accession>I2NUU4</accession>
<dbReference type="AlphaFoldDB" id="I2NUU4"/>
<proteinExistence type="predicted"/>
<comment type="caution">
    <text evidence="1">The sequence shown here is derived from an EMBL/GenBank/DDBJ whole genome shotgun (WGS) entry which is preliminary data.</text>
</comment>
<sequence length="38" mass="4026">MGKTAFQVSDDPICPNVMPQAVKMSTNAKRSSEKTAGV</sequence>